<accession>A0AAU9CJG8</accession>
<protein>
    <recommendedName>
        <fullName evidence="4">Outer membrane lipoprotein carrier protein LolA</fullName>
    </recommendedName>
</protein>
<dbReference type="InterPro" id="IPR004564">
    <property type="entry name" value="OM_lipoprot_carrier_LolA-like"/>
</dbReference>
<dbReference type="Proteomes" id="UP001348817">
    <property type="component" value="Chromosome"/>
</dbReference>
<evidence type="ECO:0000256" key="1">
    <source>
        <dbReference type="ARBA" id="ARBA00022729"/>
    </source>
</evidence>
<dbReference type="KEGG" id="fax:FUAX_27050"/>
<dbReference type="InterPro" id="IPR029046">
    <property type="entry name" value="LolA/LolB/LppX"/>
</dbReference>
<dbReference type="PANTHER" id="PTHR35869">
    <property type="entry name" value="OUTER-MEMBRANE LIPOPROTEIN CARRIER PROTEIN"/>
    <property type="match status" value="1"/>
</dbReference>
<dbReference type="Pfam" id="PF03548">
    <property type="entry name" value="LolA"/>
    <property type="match status" value="1"/>
</dbReference>
<dbReference type="SUPFAM" id="SSF89392">
    <property type="entry name" value="Prokaryotic lipoproteins and lipoprotein localization factors"/>
    <property type="match status" value="1"/>
</dbReference>
<reference evidence="2 3" key="1">
    <citation type="submission" date="2021-12" db="EMBL/GenBank/DDBJ databases">
        <title>Genome sequencing of bacteria with rrn-lacking chromosome and rrn-plasmid.</title>
        <authorList>
            <person name="Anda M."/>
            <person name="Iwasaki W."/>
        </authorList>
    </citation>
    <scope>NUCLEOTIDE SEQUENCE [LARGE SCALE GENOMIC DNA]</scope>
    <source>
        <strain evidence="2 3">DSM 100852</strain>
    </source>
</reference>
<dbReference type="AlphaFoldDB" id="A0AAU9CJG8"/>
<name>A0AAU9CJG8_9BACT</name>
<dbReference type="EMBL" id="AP025314">
    <property type="protein sequence ID" value="BDD10273.1"/>
    <property type="molecule type" value="Genomic_DNA"/>
</dbReference>
<dbReference type="Gene3D" id="2.50.20.10">
    <property type="entry name" value="Lipoprotein localisation LolA/LolB/LppX"/>
    <property type="match status" value="1"/>
</dbReference>
<keyword evidence="1" id="KW-0732">Signal</keyword>
<organism evidence="2 3">
    <name type="scientific">Fulvitalea axinellae</name>
    <dbReference type="NCBI Taxonomy" id="1182444"/>
    <lineage>
        <taxon>Bacteria</taxon>
        <taxon>Pseudomonadati</taxon>
        <taxon>Bacteroidota</taxon>
        <taxon>Cytophagia</taxon>
        <taxon>Cytophagales</taxon>
        <taxon>Persicobacteraceae</taxon>
        <taxon>Fulvitalea</taxon>
    </lineage>
</organism>
<sequence length="211" mass="24061">MLVLCLSAMAVMAQDADKAKEILDKVADKYQKVPAFSAMFEQRMINQAEGLNEKFEGAVLAKGNKFRIDIAGRVIFNDGSTMWTFVPDDEEVTVAEAGGEDGEELDPTAIYTAYKKGFKLKLQKNEKIDGKDYRVIDLLPKKPKDKSFFRIRVYVTPKGSVLHRWSVYEKDGNVFQYTISNFKELASLPDTDFRFDKSKYPDMDIDIVDLR</sequence>
<dbReference type="CDD" id="cd16325">
    <property type="entry name" value="LolA"/>
    <property type="match status" value="1"/>
</dbReference>
<dbReference type="PANTHER" id="PTHR35869:SF1">
    <property type="entry name" value="OUTER-MEMBRANE LIPOPROTEIN CARRIER PROTEIN"/>
    <property type="match status" value="1"/>
</dbReference>
<gene>
    <name evidence="2" type="ORF">FUAX_27050</name>
</gene>
<keyword evidence="3" id="KW-1185">Reference proteome</keyword>
<evidence type="ECO:0000313" key="3">
    <source>
        <dbReference type="Proteomes" id="UP001348817"/>
    </source>
</evidence>
<evidence type="ECO:0008006" key="4">
    <source>
        <dbReference type="Google" id="ProtNLM"/>
    </source>
</evidence>
<proteinExistence type="predicted"/>
<evidence type="ECO:0000313" key="2">
    <source>
        <dbReference type="EMBL" id="BDD10273.1"/>
    </source>
</evidence>